<dbReference type="RefSeq" id="WP_137698251.1">
    <property type="nucleotide sequence ID" value="NZ_CP061336.1"/>
</dbReference>
<keyword evidence="4" id="KW-0479">Metal-binding</keyword>
<dbReference type="GO" id="GO:0051539">
    <property type="term" value="F:4 iron, 4 sulfur cluster binding"/>
    <property type="evidence" value="ECO:0007669"/>
    <property type="project" value="UniProtKB-KW"/>
</dbReference>
<dbReference type="InterPro" id="IPR058240">
    <property type="entry name" value="rSAM_sf"/>
</dbReference>
<proteinExistence type="predicted"/>
<dbReference type="AlphaFoldDB" id="A0A4U7JBU2"/>
<keyword evidence="2" id="KW-0004">4Fe-4S</keyword>
<dbReference type="InterPro" id="IPR024001">
    <property type="entry name" value="Cys-rich_pep_rSAM_mat_CcpM"/>
</dbReference>
<protein>
    <submittedName>
        <fullName evidence="8">Cys-rich peptide radical SAM maturase CcpM</fullName>
    </submittedName>
</protein>
<dbReference type="NCBIfam" id="TIGR04085">
    <property type="entry name" value="rSAM_more_4Fe4S"/>
    <property type="match status" value="1"/>
</dbReference>
<dbReference type="SUPFAM" id="SSF102114">
    <property type="entry name" value="Radical SAM enzymes"/>
    <property type="match status" value="1"/>
</dbReference>
<dbReference type="InterPro" id="IPR023885">
    <property type="entry name" value="4Fe4S-binding_SPASM_dom"/>
</dbReference>
<feature type="domain" description="Radical SAM core" evidence="7">
    <location>
        <begin position="91"/>
        <end position="311"/>
    </location>
</feature>
<dbReference type="Gene3D" id="3.20.20.70">
    <property type="entry name" value="Aldolase class I"/>
    <property type="match status" value="1"/>
</dbReference>
<evidence type="ECO:0000313" key="8">
    <source>
        <dbReference type="EMBL" id="QNU67994.1"/>
    </source>
</evidence>
<dbReference type="PANTHER" id="PTHR43273">
    <property type="entry name" value="ANAEROBIC SULFATASE-MATURATING ENZYME HOMOLOG ASLB-RELATED"/>
    <property type="match status" value="1"/>
</dbReference>
<dbReference type="PANTHER" id="PTHR43273:SF8">
    <property type="entry name" value="RADICAL SAM DOMAIN PROTEIN"/>
    <property type="match status" value="1"/>
</dbReference>
<dbReference type="GO" id="GO:0016491">
    <property type="term" value="F:oxidoreductase activity"/>
    <property type="evidence" value="ECO:0007669"/>
    <property type="project" value="InterPro"/>
</dbReference>
<dbReference type="SFLD" id="SFLDG01386">
    <property type="entry name" value="main_SPASM_domain-containing"/>
    <property type="match status" value="1"/>
</dbReference>
<evidence type="ECO:0000256" key="3">
    <source>
        <dbReference type="ARBA" id="ARBA00022691"/>
    </source>
</evidence>
<dbReference type="Pfam" id="PF04055">
    <property type="entry name" value="Radical_SAM"/>
    <property type="match status" value="1"/>
</dbReference>
<evidence type="ECO:0000256" key="2">
    <source>
        <dbReference type="ARBA" id="ARBA00022485"/>
    </source>
</evidence>
<sequence>MLSYIPHIHLMELYGEYYFYDVNTNAIVSIPFETYGYLKAIVSQNTDDYAEVPEKVREGIEFLISQGLLSQKSEELKIQHTEANILENMYENNLSTITLQVTQNCNLRCNYCVYSGSYHNRVHNNKRMSWETAKKALDFFHKHSSNSREISVGFYGGEPLLEFKLIKKSVAYIKELFNGKDVIYTLTTNATLLTEEMILFFSENNFNLVISLDGPKDIQNKNRIFADEHKGTFEIIMQNLNKIRSIDEKFYSKISFNAVIDLNQDFACANDFFMTYDEIKELQVTGNYIDDANRTDRYIVNDQYYVDSQYEIFKVFLYYCTDIFRIYKPKLLNSVVTSLKHDMYERFIVKGQKQKHSSPGGQCLPGIHRLLVNVDGKLYPCERLNESSDVLCIGDIDNGFDIQKAKNILNVSSITAEQCRNCWAFKLCEQCVSLAEEEGELSKTRRLSICNSMRNSQEQKIKNYITLRKYGCNFEKLD</sequence>
<dbReference type="SFLD" id="SFLDG01384">
    <property type="entry name" value="thioether_bond_formation_requi"/>
    <property type="match status" value="1"/>
</dbReference>
<dbReference type="SFLD" id="SFLDS00029">
    <property type="entry name" value="Radical_SAM"/>
    <property type="match status" value="1"/>
</dbReference>
<organism evidence="8 9">
    <name type="scientific">Ruminiclostridium herbifermentans</name>
    <dbReference type="NCBI Taxonomy" id="2488810"/>
    <lineage>
        <taxon>Bacteria</taxon>
        <taxon>Bacillati</taxon>
        <taxon>Bacillota</taxon>
        <taxon>Clostridia</taxon>
        <taxon>Eubacteriales</taxon>
        <taxon>Oscillospiraceae</taxon>
        <taxon>Ruminiclostridium</taxon>
    </lineage>
</organism>
<dbReference type="GO" id="GO:0046872">
    <property type="term" value="F:metal ion binding"/>
    <property type="evidence" value="ECO:0007669"/>
    <property type="project" value="UniProtKB-KW"/>
</dbReference>
<comment type="cofactor">
    <cofactor evidence="1">
        <name>[4Fe-4S] cluster</name>
        <dbReference type="ChEBI" id="CHEBI:49883"/>
    </cofactor>
</comment>
<evidence type="ECO:0000256" key="6">
    <source>
        <dbReference type="ARBA" id="ARBA00023014"/>
    </source>
</evidence>
<dbReference type="EMBL" id="CP061336">
    <property type="protein sequence ID" value="QNU67994.1"/>
    <property type="molecule type" value="Genomic_DNA"/>
</dbReference>
<name>A0A4U7JBU2_9FIRM</name>
<dbReference type="OrthoDB" id="1737006at2"/>
<evidence type="ECO:0000256" key="5">
    <source>
        <dbReference type="ARBA" id="ARBA00023004"/>
    </source>
</evidence>
<dbReference type="InterPro" id="IPR000385">
    <property type="entry name" value="MoaA_NifB_PqqE_Fe-S-bd_CS"/>
</dbReference>
<keyword evidence="9" id="KW-1185">Reference proteome</keyword>
<dbReference type="PROSITE" id="PS51918">
    <property type="entry name" value="RADICAL_SAM"/>
    <property type="match status" value="1"/>
</dbReference>
<keyword evidence="5" id="KW-0408">Iron</keyword>
<gene>
    <name evidence="8" type="primary">ccpM</name>
    <name evidence="8" type="ORF">EHE19_006000</name>
</gene>
<keyword evidence="3" id="KW-0949">S-adenosyl-L-methionine</keyword>
<dbReference type="InterPro" id="IPR023867">
    <property type="entry name" value="Sulphatase_maturase_rSAM"/>
</dbReference>
<dbReference type="NCBIfam" id="TIGR04068">
    <property type="entry name" value="rSAM_ocin_clost"/>
    <property type="match status" value="1"/>
</dbReference>
<dbReference type="InterPro" id="IPR013785">
    <property type="entry name" value="Aldolase_TIM"/>
</dbReference>
<evidence type="ECO:0000313" key="9">
    <source>
        <dbReference type="Proteomes" id="UP000306409"/>
    </source>
</evidence>
<dbReference type="PROSITE" id="PS01305">
    <property type="entry name" value="MOAA_NIFB_PQQE"/>
    <property type="match status" value="1"/>
</dbReference>
<evidence type="ECO:0000256" key="1">
    <source>
        <dbReference type="ARBA" id="ARBA00001966"/>
    </source>
</evidence>
<reference evidence="8 9" key="1">
    <citation type="submission" date="2020-09" db="EMBL/GenBank/DDBJ databases">
        <title>Characterization and genome sequencing of Ruminiclostridium sp. nov. MA18.</title>
        <authorList>
            <person name="Rettenmaier R."/>
            <person name="Kowollik M.-L."/>
            <person name="Liebl W."/>
            <person name="Zverlov V."/>
        </authorList>
    </citation>
    <scope>NUCLEOTIDE SEQUENCE [LARGE SCALE GENOMIC DNA]</scope>
    <source>
        <strain evidence="8 9">MA18</strain>
    </source>
</reference>
<evidence type="ECO:0000256" key="4">
    <source>
        <dbReference type="ARBA" id="ARBA00022723"/>
    </source>
</evidence>
<dbReference type="KEGG" id="rher:EHE19_006000"/>
<dbReference type="SFLD" id="SFLDG01067">
    <property type="entry name" value="SPASM/twitch_domain_containing"/>
    <property type="match status" value="1"/>
</dbReference>
<dbReference type="InterPro" id="IPR007197">
    <property type="entry name" value="rSAM"/>
</dbReference>
<keyword evidence="6" id="KW-0411">Iron-sulfur</keyword>
<evidence type="ECO:0000259" key="7">
    <source>
        <dbReference type="PROSITE" id="PS51918"/>
    </source>
</evidence>
<dbReference type="Proteomes" id="UP000306409">
    <property type="component" value="Chromosome"/>
</dbReference>
<accession>A0A4U7JBU2</accession>